<dbReference type="PANTHER" id="PTHR30081">
    <property type="entry name" value="PROTEIN-EXPORT MEMBRANE PROTEIN SEC"/>
    <property type="match status" value="1"/>
</dbReference>
<feature type="transmembrane region" description="Helical" evidence="9">
    <location>
        <begin position="188"/>
        <end position="210"/>
    </location>
</feature>
<evidence type="ECO:0000256" key="1">
    <source>
        <dbReference type="ARBA" id="ARBA00004651"/>
    </source>
</evidence>
<dbReference type="HAMAP" id="MF_01463_B">
    <property type="entry name" value="SecD_B"/>
    <property type="match status" value="1"/>
</dbReference>
<dbReference type="GO" id="GO:0006886">
    <property type="term" value="P:intracellular protein transport"/>
    <property type="evidence" value="ECO:0007669"/>
    <property type="project" value="InterPro"/>
</dbReference>
<comment type="subcellular location">
    <subcellularLocation>
        <location evidence="1">Cell membrane</location>
        <topology evidence="1">Multi-pass membrane protein</topology>
    </subcellularLocation>
</comment>
<dbReference type="EMBL" id="CASHTH010003633">
    <property type="protein sequence ID" value="CAI8047405.1"/>
    <property type="molecule type" value="Genomic_DNA"/>
</dbReference>
<keyword evidence="7" id="KW-0811">Translocation</keyword>
<evidence type="ECO:0000259" key="11">
    <source>
        <dbReference type="Pfam" id="PF22599"/>
    </source>
</evidence>
<proteinExistence type="inferred from homology"/>
<keyword evidence="8 9" id="KW-0472">Membrane</keyword>
<gene>
    <name evidence="12" type="ORF">GBAR_LOCUS26199</name>
</gene>
<dbReference type="FunFam" id="1.20.1640.10:FF:000004">
    <property type="entry name" value="Protein translocase subunit SecD"/>
    <property type="match status" value="1"/>
</dbReference>
<comment type="caution">
    <text evidence="12">The sequence shown here is derived from an EMBL/GenBank/DDBJ whole genome shotgun (WGS) entry which is preliminary data.</text>
</comment>
<feature type="transmembrane region" description="Helical" evidence="9">
    <location>
        <begin position="117"/>
        <end position="140"/>
    </location>
</feature>
<evidence type="ECO:0000256" key="3">
    <source>
        <dbReference type="ARBA" id="ARBA00022475"/>
    </source>
</evidence>
<keyword evidence="5" id="KW-0653">Protein transport</keyword>
<evidence type="ECO:0000313" key="12">
    <source>
        <dbReference type="EMBL" id="CAI8047405.1"/>
    </source>
</evidence>
<evidence type="ECO:0000256" key="2">
    <source>
        <dbReference type="ARBA" id="ARBA00022448"/>
    </source>
</evidence>
<keyword evidence="3" id="KW-1003">Cell membrane</keyword>
<evidence type="ECO:0000256" key="5">
    <source>
        <dbReference type="ARBA" id="ARBA00022927"/>
    </source>
</evidence>
<protein>
    <submittedName>
        <fullName evidence="12">Protein translocase subunit SecD</fullName>
    </submittedName>
</protein>
<dbReference type="Gene3D" id="3.30.1360.200">
    <property type="match status" value="1"/>
</dbReference>
<sequence>MSFDSQGSRKFGELTTNHVGELLAILLDGKVQSAPRINEPILGGNAQISGDFTFEEAQYLANILKAGAFPVGVKIAEERTVGPTLGQEAIDDGIRAAVIGMGVVLIFMLIYYRFAGLVAIVALAFNMLIILGSLAGFGAALTLPGLAGLVLTIGIAVDANVLIFERIREELRTGKTVWSAIQTGYQKAFWTILDANVTTLAVAAVLYHFGTGPIKGFAVTLGIGIFASMFTAIVVTREIYGWVLGGRSVERLSIGREVIRNTTIGFLSKSRRDSLYLQSSLLSA</sequence>
<dbReference type="NCBIfam" id="TIGR00916">
    <property type="entry name" value="2A0604s01"/>
    <property type="match status" value="1"/>
</dbReference>
<evidence type="ECO:0000256" key="6">
    <source>
        <dbReference type="ARBA" id="ARBA00022989"/>
    </source>
</evidence>
<dbReference type="Gene3D" id="1.20.1640.10">
    <property type="entry name" value="Multidrug efflux transporter AcrB transmembrane domain"/>
    <property type="match status" value="1"/>
</dbReference>
<dbReference type="InterPro" id="IPR055344">
    <property type="entry name" value="SecD_SecF_C_bact"/>
</dbReference>
<feature type="transmembrane region" description="Helical" evidence="9">
    <location>
        <begin position="146"/>
        <end position="167"/>
    </location>
</feature>
<dbReference type="GO" id="GO:0015450">
    <property type="term" value="F:protein-transporting ATPase activity"/>
    <property type="evidence" value="ECO:0007669"/>
    <property type="project" value="InterPro"/>
</dbReference>
<evidence type="ECO:0000256" key="8">
    <source>
        <dbReference type="ARBA" id="ARBA00023136"/>
    </source>
</evidence>
<keyword evidence="13" id="KW-1185">Reference proteome</keyword>
<dbReference type="InterPro" id="IPR001036">
    <property type="entry name" value="Acrflvin-R"/>
</dbReference>
<evidence type="ECO:0000313" key="13">
    <source>
        <dbReference type="Proteomes" id="UP001174909"/>
    </source>
</evidence>
<dbReference type="GO" id="GO:0005886">
    <property type="term" value="C:plasma membrane"/>
    <property type="evidence" value="ECO:0007669"/>
    <property type="project" value="UniProtKB-SubCell"/>
</dbReference>
<accession>A0AA35TFL8</accession>
<name>A0AA35TFL8_GEOBA</name>
<evidence type="ECO:0000256" key="9">
    <source>
        <dbReference type="SAM" id="Phobius"/>
    </source>
</evidence>
<feature type="transmembrane region" description="Helical" evidence="9">
    <location>
        <begin position="216"/>
        <end position="235"/>
    </location>
</feature>
<feature type="domain" description="SecDF P1 head subdomain" evidence="11">
    <location>
        <begin position="2"/>
        <end position="71"/>
    </location>
</feature>
<dbReference type="Pfam" id="PF02355">
    <property type="entry name" value="SecD_SecF_C"/>
    <property type="match status" value="1"/>
</dbReference>
<keyword evidence="6 9" id="KW-1133">Transmembrane helix</keyword>
<evidence type="ECO:0000256" key="7">
    <source>
        <dbReference type="ARBA" id="ARBA00023010"/>
    </source>
</evidence>
<dbReference type="NCBIfam" id="TIGR01129">
    <property type="entry name" value="secD"/>
    <property type="match status" value="1"/>
</dbReference>
<dbReference type="InterPro" id="IPR022813">
    <property type="entry name" value="SecD/SecF_arch_bac"/>
</dbReference>
<dbReference type="PRINTS" id="PR00702">
    <property type="entry name" value="ACRIFLAVINRP"/>
</dbReference>
<keyword evidence="2" id="KW-0813">Transport</keyword>
<evidence type="ECO:0000256" key="4">
    <source>
        <dbReference type="ARBA" id="ARBA00022692"/>
    </source>
</evidence>
<feature type="domain" description="Protein export membrane protein SecD/SecF C-terminal" evidence="10">
    <location>
        <begin position="73"/>
        <end position="242"/>
    </location>
</feature>
<dbReference type="SUPFAM" id="SSF82866">
    <property type="entry name" value="Multidrug efflux transporter AcrB transmembrane domain"/>
    <property type="match status" value="1"/>
</dbReference>
<dbReference type="Proteomes" id="UP001174909">
    <property type="component" value="Unassembled WGS sequence"/>
</dbReference>
<dbReference type="InterPro" id="IPR048634">
    <property type="entry name" value="SecD_SecF_C"/>
</dbReference>
<dbReference type="Pfam" id="PF22599">
    <property type="entry name" value="SecDF_P1_head"/>
    <property type="match status" value="1"/>
</dbReference>
<reference evidence="12" key="1">
    <citation type="submission" date="2023-03" db="EMBL/GenBank/DDBJ databases">
        <authorList>
            <person name="Steffen K."/>
            <person name="Cardenas P."/>
        </authorList>
    </citation>
    <scope>NUCLEOTIDE SEQUENCE</scope>
</reference>
<organism evidence="12 13">
    <name type="scientific">Geodia barretti</name>
    <name type="common">Barrett's horny sponge</name>
    <dbReference type="NCBI Taxonomy" id="519541"/>
    <lineage>
        <taxon>Eukaryota</taxon>
        <taxon>Metazoa</taxon>
        <taxon>Porifera</taxon>
        <taxon>Demospongiae</taxon>
        <taxon>Heteroscleromorpha</taxon>
        <taxon>Tetractinellida</taxon>
        <taxon>Astrophorina</taxon>
        <taxon>Geodiidae</taxon>
        <taxon>Geodia</taxon>
    </lineage>
</organism>
<dbReference type="PANTHER" id="PTHR30081:SF1">
    <property type="entry name" value="PROTEIN TRANSLOCASE SUBUNIT SECD"/>
    <property type="match status" value="1"/>
</dbReference>
<keyword evidence="4 9" id="KW-0812">Transmembrane</keyword>
<dbReference type="InterPro" id="IPR054384">
    <property type="entry name" value="SecDF_P1_head"/>
</dbReference>
<evidence type="ECO:0000259" key="10">
    <source>
        <dbReference type="Pfam" id="PF02355"/>
    </source>
</evidence>
<dbReference type="AlphaFoldDB" id="A0AA35TFL8"/>
<dbReference type="InterPro" id="IPR005791">
    <property type="entry name" value="SecD"/>
</dbReference>